<dbReference type="Proteomes" id="UP000191154">
    <property type="component" value="Unassembled WGS sequence"/>
</dbReference>
<evidence type="ECO:0000313" key="2">
    <source>
        <dbReference type="Proteomes" id="UP000191154"/>
    </source>
</evidence>
<dbReference type="RefSeq" id="WP_077866759.1">
    <property type="nucleotide sequence ID" value="NZ_LZYZ01000007.1"/>
</dbReference>
<comment type="caution">
    <text evidence="1">The sequence shown here is derived from an EMBL/GenBank/DDBJ whole genome shotgun (WGS) entry which is preliminary data.</text>
</comment>
<reference evidence="1 2" key="1">
    <citation type="submission" date="2016-05" db="EMBL/GenBank/DDBJ databases">
        <title>Microbial solvent formation.</title>
        <authorList>
            <person name="Poehlein A."/>
            <person name="Montoya Solano J.D."/>
            <person name="Flitsch S."/>
            <person name="Krabben P."/>
            <person name="Duerre P."/>
            <person name="Daniel R."/>
        </authorList>
    </citation>
    <scope>NUCLEOTIDE SEQUENCE [LARGE SCALE GENOMIC DNA]</scope>
    <source>
        <strain evidence="1 2">L1-8</strain>
    </source>
</reference>
<gene>
    <name evidence="1" type="ORF">CLOSAC_37340</name>
</gene>
<protein>
    <submittedName>
        <fullName evidence="1">Uncharacterized protein</fullName>
    </submittedName>
</protein>
<sequence length="419" mass="49304">MVTKDKMLNLSAEKDYATDTNDTELLEEANGKLYNIKKQYINRAKTIVTDQNPYKEYLIENLEYIKSQLAVNVIVRTTEEAVKVLKEKVDMRLIFGIDNQYTEVFESELFFKEEYYEGIEATQEEAEISVSNLINKKDGFIKINYSIEENKGLGMWMYRLSIYTAKLSGYIAKDSDTGRQRYFLKSNSNLDDYSYDVYFDIIEIYEICNKCENQYLAIKQLCELLNIQIQYEIDQENKYKNNLQILQENKLLKQSYPILNECLKHHSELLEIVNMEGKKYINYSSNSYKGENIFTFSNEFIGSMAVKENKDDTKIKYGKGTVNPKLTLFCLFGLLHKIPFEELPKKHRHKTFGYNRKENYYIVPQYTESVLLEAQNRVRKLKEAKVKPTKFTGEKCKVIFGEEIYKSVFGNYYKVEEIG</sequence>
<evidence type="ECO:0000313" key="1">
    <source>
        <dbReference type="EMBL" id="OOM09453.1"/>
    </source>
</evidence>
<organism evidence="1 2">
    <name type="scientific">Clostridium saccharobutylicum</name>
    <dbReference type="NCBI Taxonomy" id="169679"/>
    <lineage>
        <taxon>Bacteria</taxon>
        <taxon>Bacillati</taxon>
        <taxon>Bacillota</taxon>
        <taxon>Clostridia</taxon>
        <taxon>Eubacteriales</taxon>
        <taxon>Clostridiaceae</taxon>
        <taxon>Clostridium</taxon>
    </lineage>
</organism>
<accession>A0A1S8MZC7</accession>
<dbReference type="AlphaFoldDB" id="A0A1S8MZC7"/>
<name>A0A1S8MZC7_CLOSA</name>
<dbReference type="EMBL" id="LZYZ01000007">
    <property type="protein sequence ID" value="OOM09453.1"/>
    <property type="molecule type" value="Genomic_DNA"/>
</dbReference>
<proteinExistence type="predicted"/>